<proteinExistence type="predicted"/>
<dbReference type="EMBL" id="AZBU02000005">
    <property type="protein sequence ID" value="TKR76187.1"/>
    <property type="molecule type" value="Genomic_DNA"/>
</dbReference>
<accession>A0A4U5N1F1</accession>
<dbReference type="InterPro" id="IPR015943">
    <property type="entry name" value="WD40/YVTN_repeat-like_dom_sf"/>
</dbReference>
<evidence type="ECO:0000256" key="1">
    <source>
        <dbReference type="ARBA" id="ARBA00022574"/>
    </source>
</evidence>
<evidence type="ECO:0000313" key="5">
    <source>
        <dbReference type="EMBL" id="TKR76187.1"/>
    </source>
</evidence>
<organism evidence="5 6">
    <name type="scientific">Steinernema carpocapsae</name>
    <name type="common">Entomopathogenic nematode</name>
    <dbReference type="NCBI Taxonomy" id="34508"/>
    <lineage>
        <taxon>Eukaryota</taxon>
        <taxon>Metazoa</taxon>
        <taxon>Ecdysozoa</taxon>
        <taxon>Nematoda</taxon>
        <taxon>Chromadorea</taxon>
        <taxon>Rhabditida</taxon>
        <taxon>Tylenchina</taxon>
        <taxon>Panagrolaimomorpha</taxon>
        <taxon>Strongyloidoidea</taxon>
        <taxon>Steinernematidae</taxon>
        <taxon>Steinernema</taxon>
    </lineage>
</organism>
<dbReference type="SMART" id="SM00320">
    <property type="entry name" value="WD40"/>
    <property type="match status" value="2"/>
</dbReference>
<dbReference type="OrthoDB" id="338622at2759"/>
<sequence length="577" mass="64948">MHGFRLEMNRKTDVASMSDVENSEMNREISDARCSAMLYVANQGKLILGYEDGSIIIRYACHVVMKQLLEWDHREYLGAQTRHMRGGHTGAVTCMLYPHEEHPRYDMQLLVSGGADFAVCVWNINTGERLYRFCSQGGPIQRIPVPPDNCNVRFVSRHELRLRLKENKCLLLASRQRSPIVDVKWRPLDDFMLVKCADDSVYVWQMETANLDRIVNGIWTDEVMGACDEQIGITDGGDEAGASQAVQMFRAFRHKNMAAIRRIAGPGEDKMANADKDQLAAIPSPMNIHPLNRSNNTSQLLLFNIDALISTRRLRTPVYTTDLLCLKSSNRRLLKPSKRDGFVLSEVGPPFPGPRILDAASKHTSVSPQLPNHTHIEDDQQKMSKLSNILAAKGEDSFGKSSPSPGPTHTHTKFLPSALRWQSESNFYLDVARLCMSLLHGWNLDGSLDPVCLKKLKLYKPNQPLSYGNISRQGLISVYLPNFEPAGANPGEATYEFFSKNVRWLLNSVLTTVHLLSVIFVVNTLMSMRDRALKASERKIVRSRDSSSTSDRENEQLKQRWSLKELSLCAAKDSAFG</sequence>
<keyword evidence="4" id="KW-0812">Transmembrane</keyword>
<reference evidence="5 6" key="2">
    <citation type="journal article" date="2019" name="G3 (Bethesda)">
        <title>Hybrid Assembly of the Genome of the Entomopathogenic Nematode Steinernema carpocapsae Identifies the X-Chromosome.</title>
        <authorList>
            <person name="Serra L."/>
            <person name="Macchietto M."/>
            <person name="Macias-Munoz A."/>
            <person name="McGill C.J."/>
            <person name="Rodriguez I.M."/>
            <person name="Rodriguez B."/>
            <person name="Murad R."/>
            <person name="Mortazavi A."/>
        </authorList>
    </citation>
    <scope>NUCLEOTIDE SEQUENCE [LARGE SCALE GENOMIC DNA]</scope>
    <source>
        <strain evidence="5 6">ALL</strain>
    </source>
</reference>
<dbReference type="PANTHER" id="PTHR44099">
    <property type="entry name" value="RABCONNECTIN-3B, ISOFORM A"/>
    <property type="match status" value="1"/>
</dbReference>
<name>A0A4U5N1F1_STECR</name>
<dbReference type="GO" id="GO:0005737">
    <property type="term" value="C:cytoplasm"/>
    <property type="evidence" value="ECO:0007669"/>
    <property type="project" value="TreeGrafter"/>
</dbReference>
<evidence type="ECO:0000256" key="4">
    <source>
        <dbReference type="SAM" id="Phobius"/>
    </source>
</evidence>
<evidence type="ECO:0000256" key="3">
    <source>
        <dbReference type="PROSITE-ProRule" id="PRU00221"/>
    </source>
</evidence>
<dbReference type="InterPro" id="IPR036322">
    <property type="entry name" value="WD40_repeat_dom_sf"/>
</dbReference>
<keyword evidence="4" id="KW-0472">Membrane</keyword>
<dbReference type="InterPro" id="IPR019775">
    <property type="entry name" value="WD40_repeat_CS"/>
</dbReference>
<dbReference type="PROSITE" id="PS00678">
    <property type="entry name" value="WD_REPEATS_1"/>
    <property type="match status" value="1"/>
</dbReference>
<keyword evidence="4" id="KW-1133">Transmembrane helix</keyword>
<dbReference type="AlphaFoldDB" id="A0A4U5N1F1"/>
<keyword evidence="2" id="KW-0677">Repeat</keyword>
<evidence type="ECO:0000256" key="2">
    <source>
        <dbReference type="ARBA" id="ARBA00022737"/>
    </source>
</evidence>
<reference evidence="5 6" key="1">
    <citation type="journal article" date="2015" name="Genome Biol.">
        <title>Comparative genomics of Steinernema reveals deeply conserved gene regulatory networks.</title>
        <authorList>
            <person name="Dillman A.R."/>
            <person name="Macchietto M."/>
            <person name="Porter C.F."/>
            <person name="Rogers A."/>
            <person name="Williams B."/>
            <person name="Antoshechkin I."/>
            <person name="Lee M.M."/>
            <person name="Goodwin Z."/>
            <person name="Lu X."/>
            <person name="Lewis E.E."/>
            <person name="Goodrich-Blair H."/>
            <person name="Stock S.P."/>
            <person name="Adams B.J."/>
            <person name="Sternberg P.W."/>
            <person name="Mortazavi A."/>
        </authorList>
    </citation>
    <scope>NUCLEOTIDE SEQUENCE [LARGE SCALE GENOMIC DNA]</scope>
    <source>
        <strain evidence="5 6">ALL</strain>
    </source>
</reference>
<evidence type="ECO:0000313" key="6">
    <source>
        <dbReference type="Proteomes" id="UP000298663"/>
    </source>
</evidence>
<dbReference type="SUPFAM" id="SSF50978">
    <property type="entry name" value="WD40 repeat-like"/>
    <property type="match status" value="1"/>
</dbReference>
<keyword evidence="6" id="KW-1185">Reference proteome</keyword>
<dbReference type="InterPro" id="IPR001680">
    <property type="entry name" value="WD40_rpt"/>
</dbReference>
<gene>
    <name evidence="5" type="ORF">L596_017364</name>
</gene>
<dbReference type="PROSITE" id="PS50082">
    <property type="entry name" value="WD_REPEATS_2"/>
    <property type="match status" value="1"/>
</dbReference>
<keyword evidence="1 3" id="KW-0853">WD repeat</keyword>
<feature type="transmembrane region" description="Helical" evidence="4">
    <location>
        <begin position="504"/>
        <end position="526"/>
    </location>
</feature>
<comment type="caution">
    <text evidence="5">The sequence shown here is derived from an EMBL/GenBank/DDBJ whole genome shotgun (WGS) entry which is preliminary data.</text>
</comment>
<protein>
    <submittedName>
        <fullName evidence="5">Uncharacterized protein</fullName>
    </submittedName>
</protein>
<dbReference type="Proteomes" id="UP000298663">
    <property type="component" value="Unassembled WGS sequence"/>
</dbReference>
<dbReference type="Gene3D" id="2.130.10.10">
    <property type="entry name" value="YVTN repeat-like/Quinoprotein amine dehydrogenase"/>
    <property type="match status" value="1"/>
</dbReference>
<dbReference type="PANTHER" id="PTHR44099:SF4">
    <property type="entry name" value="RABCONNECTIN-3B, ISOFORM A"/>
    <property type="match status" value="1"/>
</dbReference>
<dbReference type="STRING" id="34508.A0A4U5N1F1"/>
<feature type="repeat" description="WD" evidence="3">
    <location>
        <begin position="85"/>
        <end position="132"/>
    </location>
</feature>
<dbReference type="InterPro" id="IPR049916">
    <property type="entry name" value="WDR72-like"/>
</dbReference>